<feature type="region of interest" description="Disordered" evidence="1">
    <location>
        <begin position="1"/>
        <end position="25"/>
    </location>
</feature>
<organism evidence="2 3">
    <name type="scientific">Croceicoccus ponticola</name>
    <dbReference type="NCBI Taxonomy" id="2217664"/>
    <lineage>
        <taxon>Bacteria</taxon>
        <taxon>Pseudomonadati</taxon>
        <taxon>Pseudomonadota</taxon>
        <taxon>Alphaproteobacteria</taxon>
        <taxon>Sphingomonadales</taxon>
        <taxon>Erythrobacteraceae</taxon>
        <taxon>Croceicoccus</taxon>
    </lineage>
</organism>
<accession>A0A437GYH0</accession>
<dbReference type="RefSeq" id="WP_127612208.1">
    <property type="nucleotide sequence ID" value="NZ_RXOL01000002.1"/>
</dbReference>
<dbReference type="EMBL" id="RXOL01000002">
    <property type="protein sequence ID" value="RVQ67699.1"/>
    <property type="molecule type" value="Genomic_DNA"/>
</dbReference>
<name>A0A437GYH0_9SPHN</name>
<gene>
    <name evidence="2" type="ORF">EKN06_07150</name>
</gene>
<feature type="region of interest" description="Disordered" evidence="1">
    <location>
        <begin position="53"/>
        <end position="72"/>
    </location>
</feature>
<reference evidence="2 3" key="1">
    <citation type="submission" date="2018-12" db="EMBL/GenBank/DDBJ databases">
        <title>Croceicoccus ponticola sp. nov., a lipolytic bacterium isolated from seawater.</title>
        <authorList>
            <person name="Yoon J.-H."/>
        </authorList>
    </citation>
    <scope>NUCLEOTIDE SEQUENCE [LARGE SCALE GENOMIC DNA]</scope>
    <source>
        <strain evidence="2 3">GM-16</strain>
    </source>
</reference>
<evidence type="ECO:0000313" key="2">
    <source>
        <dbReference type="EMBL" id="RVQ67699.1"/>
    </source>
</evidence>
<comment type="caution">
    <text evidence="2">The sequence shown here is derived from an EMBL/GenBank/DDBJ whole genome shotgun (WGS) entry which is preliminary data.</text>
</comment>
<dbReference type="Proteomes" id="UP000283003">
    <property type="component" value="Unassembled WGS sequence"/>
</dbReference>
<keyword evidence="3" id="KW-1185">Reference proteome</keyword>
<feature type="compositionally biased region" description="Basic and acidic residues" evidence="1">
    <location>
        <begin position="1"/>
        <end position="13"/>
    </location>
</feature>
<protein>
    <submittedName>
        <fullName evidence="2">DUF1192 domain-containing protein</fullName>
    </submittedName>
</protein>
<dbReference type="AlphaFoldDB" id="A0A437GYH0"/>
<proteinExistence type="predicted"/>
<feature type="compositionally biased region" description="Low complexity" evidence="1">
    <location>
        <begin position="15"/>
        <end position="25"/>
    </location>
</feature>
<dbReference type="OrthoDB" id="7173908at2"/>
<evidence type="ECO:0000256" key="1">
    <source>
        <dbReference type="SAM" id="MobiDB-lite"/>
    </source>
</evidence>
<dbReference type="Pfam" id="PF06698">
    <property type="entry name" value="DUF1192"/>
    <property type="match status" value="1"/>
</dbReference>
<dbReference type="InterPro" id="IPR009579">
    <property type="entry name" value="DUF1192"/>
</dbReference>
<evidence type="ECO:0000313" key="3">
    <source>
        <dbReference type="Proteomes" id="UP000283003"/>
    </source>
</evidence>
<sequence length="72" mass="7978">MDDDDRPRTRGDFASRLSSESLDSYSQDELEFRIAQLDAEIVRTRTHMEKAAAHRQAADALFGGPRSGSPPA</sequence>